<proteinExistence type="predicted"/>
<evidence type="ECO:0000313" key="4">
    <source>
        <dbReference type="RefSeq" id="XP_015189557.1"/>
    </source>
</evidence>
<reference evidence="3 4" key="1">
    <citation type="submission" date="2025-05" db="UniProtKB">
        <authorList>
            <consortium name="RefSeq"/>
        </authorList>
    </citation>
    <scope>IDENTIFICATION</scope>
    <source>
        <tissue evidence="3 4">Whole body</tissue>
    </source>
</reference>
<protein>
    <submittedName>
        <fullName evidence="3 4">Uncharacterized protein LOC107073429</fullName>
    </submittedName>
</protein>
<dbReference type="Proteomes" id="UP000694924">
    <property type="component" value="Unplaced"/>
</dbReference>
<dbReference type="Pfam" id="PF21789">
    <property type="entry name" value="TNP-like_RNaseH_C"/>
    <property type="match status" value="1"/>
</dbReference>
<keyword evidence="2" id="KW-1185">Reference proteome</keyword>
<evidence type="ECO:0000313" key="3">
    <source>
        <dbReference type="RefSeq" id="XP_015189556.1"/>
    </source>
</evidence>
<accession>A0ABM1JAR9</accession>
<gene>
    <name evidence="3 4" type="primary">LOC107073429</name>
</gene>
<sequence>MQKIDYDDNPGNNYLAITKSTLTGFKITLRGTIDLLNFLHEKSNFDYLMTACLNQDKLELFFRIIRNACGCNEHSDPIIFGQVLRLLCSYSLVTPPKGSNVTSIELLESLMETKESLKLSKHRKLK</sequence>
<dbReference type="RefSeq" id="XP_015189556.1">
    <property type="nucleotide sequence ID" value="XM_015334070.1"/>
</dbReference>
<name>A0ABM1JAR9_POLDO</name>
<dbReference type="InterPro" id="IPR048367">
    <property type="entry name" value="TNP-like_RNaseH_C"/>
</dbReference>
<dbReference type="GeneID" id="107073429"/>
<organism evidence="2 4">
    <name type="scientific">Polistes dominula</name>
    <name type="common">European paper wasp</name>
    <name type="synonym">Vespa dominula</name>
    <dbReference type="NCBI Taxonomy" id="743375"/>
    <lineage>
        <taxon>Eukaryota</taxon>
        <taxon>Metazoa</taxon>
        <taxon>Ecdysozoa</taxon>
        <taxon>Arthropoda</taxon>
        <taxon>Hexapoda</taxon>
        <taxon>Insecta</taxon>
        <taxon>Pterygota</taxon>
        <taxon>Neoptera</taxon>
        <taxon>Endopterygota</taxon>
        <taxon>Hymenoptera</taxon>
        <taxon>Apocrita</taxon>
        <taxon>Aculeata</taxon>
        <taxon>Vespoidea</taxon>
        <taxon>Vespidae</taxon>
        <taxon>Polistinae</taxon>
        <taxon>Polistini</taxon>
        <taxon>Polistes</taxon>
    </lineage>
</organism>
<feature type="domain" description="Transposable element P transposase-like RNase H C-terminal" evidence="1">
    <location>
        <begin position="53"/>
        <end position="74"/>
    </location>
</feature>
<evidence type="ECO:0000313" key="2">
    <source>
        <dbReference type="Proteomes" id="UP000694924"/>
    </source>
</evidence>
<evidence type="ECO:0000259" key="1">
    <source>
        <dbReference type="Pfam" id="PF21789"/>
    </source>
</evidence>
<dbReference type="RefSeq" id="XP_015189557.1">
    <property type="nucleotide sequence ID" value="XM_015334071.1"/>
</dbReference>